<name>A0A6C0KII6_9ZZZZ</name>
<protein>
    <submittedName>
        <fullName evidence="1">Uncharacterized protein</fullName>
    </submittedName>
</protein>
<sequence length="247" mass="28959">MLNHFAYVYHRTTQFLFGWIDPFINYVFNNTMTQIAVDILWFFSKLYVQVRNNVNILSSKYVAVKITTEAIQSAYDHISNLTHNEPKEPADLPWGCIATLENNKVVETYTHFENKDEQMQNYYRQMQTNKSGISIIKTSAAVWCNRCVSDYDGVRPQSMVKFISVVYKHPDMPGDGLEMNVGREWYLVGNELFSAEFVARWLHYQPEPYVFDDRYSIQIVDDQVNVVTLNHKQYVTIEKTTYKIVTV</sequence>
<proteinExistence type="predicted"/>
<evidence type="ECO:0000313" key="1">
    <source>
        <dbReference type="EMBL" id="QHU17449.1"/>
    </source>
</evidence>
<reference evidence="1" key="1">
    <citation type="journal article" date="2020" name="Nature">
        <title>Giant virus diversity and host interactions through global metagenomics.</title>
        <authorList>
            <person name="Schulz F."/>
            <person name="Roux S."/>
            <person name="Paez-Espino D."/>
            <person name="Jungbluth S."/>
            <person name="Walsh D.A."/>
            <person name="Denef V.J."/>
            <person name="McMahon K.D."/>
            <person name="Konstantinidis K.T."/>
            <person name="Eloe-Fadrosh E.A."/>
            <person name="Kyrpides N.C."/>
            <person name="Woyke T."/>
        </authorList>
    </citation>
    <scope>NUCLEOTIDE SEQUENCE</scope>
    <source>
        <strain evidence="1">GVMAG-S-3300012000-57</strain>
    </source>
</reference>
<organism evidence="1">
    <name type="scientific">viral metagenome</name>
    <dbReference type="NCBI Taxonomy" id="1070528"/>
    <lineage>
        <taxon>unclassified sequences</taxon>
        <taxon>metagenomes</taxon>
        <taxon>organismal metagenomes</taxon>
    </lineage>
</organism>
<accession>A0A6C0KII6</accession>
<dbReference type="AlphaFoldDB" id="A0A6C0KII6"/>
<dbReference type="EMBL" id="MN740907">
    <property type="protein sequence ID" value="QHU17449.1"/>
    <property type="molecule type" value="Genomic_DNA"/>
</dbReference>